<reference evidence="1 2" key="1">
    <citation type="submission" date="2024-01" db="EMBL/GenBank/DDBJ databases">
        <title>The genomes of 5 underutilized Papilionoideae crops provide insights into root nodulation and disease resistanc.</title>
        <authorList>
            <person name="Yuan L."/>
        </authorList>
    </citation>
    <scope>NUCLEOTIDE SEQUENCE [LARGE SCALE GENOMIC DNA]</scope>
    <source>
        <strain evidence="1">ZHUSHIDOU_FW_LH</strain>
        <tissue evidence="1">Leaf</tissue>
    </source>
</reference>
<dbReference type="AlphaFoldDB" id="A0AAN9ILW5"/>
<evidence type="ECO:0000313" key="1">
    <source>
        <dbReference type="EMBL" id="KAK7282430.1"/>
    </source>
</evidence>
<keyword evidence="2" id="KW-1185">Reference proteome</keyword>
<gene>
    <name evidence="1" type="ORF">RIF29_11185</name>
</gene>
<name>A0AAN9ILW5_CROPI</name>
<evidence type="ECO:0000313" key="2">
    <source>
        <dbReference type="Proteomes" id="UP001372338"/>
    </source>
</evidence>
<dbReference type="EMBL" id="JAYWIO010000002">
    <property type="protein sequence ID" value="KAK7282430.1"/>
    <property type="molecule type" value="Genomic_DNA"/>
</dbReference>
<protein>
    <submittedName>
        <fullName evidence="1">Uncharacterized protein</fullName>
    </submittedName>
</protein>
<comment type="caution">
    <text evidence="1">The sequence shown here is derived from an EMBL/GenBank/DDBJ whole genome shotgun (WGS) entry which is preliminary data.</text>
</comment>
<accession>A0AAN9ILW5</accession>
<proteinExistence type="predicted"/>
<sequence length="274" mass="31175">MDKFVEDLVVNLDDDNFAYDESGGEEYDELGDKNGLAEVNASGDQYKRIIDLIVNDIWGLEFGSEEATYQFYSSNNVSMEDNGKTEQISTMNVYKNDKCSLRSNLDDNSKMDQAVLNEAITHVIDNLSKMVNSNLDFIPHTIMEKLANNLATSMNSLVTNQSQIDTIMEKLASPETLLGSPPLMRESTKDGNICPNFVSQLFSQDKEGKHFQFINYEPLNSCKLPRRTSGIEILEVRSFYMHLNVNRHDILDSIVCFLSVDAHFIPHTNWYDIR</sequence>
<dbReference type="Proteomes" id="UP001372338">
    <property type="component" value="Unassembled WGS sequence"/>
</dbReference>
<organism evidence="1 2">
    <name type="scientific">Crotalaria pallida</name>
    <name type="common">Smooth rattlebox</name>
    <name type="synonym">Crotalaria striata</name>
    <dbReference type="NCBI Taxonomy" id="3830"/>
    <lineage>
        <taxon>Eukaryota</taxon>
        <taxon>Viridiplantae</taxon>
        <taxon>Streptophyta</taxon>
        <taxon>Embryophyta</taxon>
        <taxon>Tracheophyta</taxon>
        <taxon>Spermatophyta</taxon>
        <taxon>Magnoliopsida</taxon>
        <taxon>eudicotyledons</taxon>
        <taxon>Gunneridae</taxon>
        <taxon>Pentapetalae</taxon>
        <taxon>rosids</taxon>
        <taxon>fabids</taxon>
        <taxon>Fabales</taxon>
        <taxon>Fabaceae</taxon>
        <taxon>Papilionoideae</taxon>
        <taxon>50 kb inversion clade</taxon>
        <taxon>genistoids sensu lato</taxon>
        <taxon>core genistoids</taxon>
        <taxon>Crotalarieae</taxon>
        <taxon>Crotalaria</taxon>
    </lineage>
</organism>